<reference evidence="2" key="1">
    <citation type="journal article" date="2020" name="Nat. Commun.">
        <title>Large-scale genome sequencing of mycorrhizal fungi provides insights into the early evolution of symbiotic traits.</title>
        <authorList>
            <person name="Miyauchi S."/>
            <person name="Kiss E."/>
            <person name="Kuo A."/>
            <person name="Drula E."/>
            <person name="Kohler A."/>
            <person name="Sanchez-Garcia M."/>
            <person name="Morin E."/>
            <person name="Andreopoulos B."/>
            <person name="Barry K.W."/>
            <person name="Bonito G."/>
            <person name="Buee M."/>
            <person name="Carver A."/>
            <person name="Chen C."/>
            <person name="Cichocki N."/>
            <person name="Clum A."/>
            <person name="Culley D."/>
            <person name="Crous P.W."/>
            <person name="Fauchery L."/>
            <person name="Girlanda M."/>
            <person name="Hayes R.D."/>
            <person name="Keri Z."/>
            <person name="LaButti K."/>
            <person name="Lipzen A."/>
            <person name="Lombard V."/>
            <person name="Magnuson J."/>
            <person name="Maillard F."/>
            <person name="Murat C."/>
            <person name="Nolan M."/>
            <person name="Ohm R.A."/>
            <person name="Pangilinan J."/>
            <person name="Pereira M.F."/>
            <person name="Perotto S."/>
            <person name="Peter M."/>
            <person name="Pfister S."/>
            <person name="Riley R."/>
            <person name="Sitrit Y."/>
            <person name="Stielow J.B."/>
            <person name="Szollosi G."/>
            <person name="Zifcakova L."/>
            <person name="Stursova M."/>
            <person name="Spatafora J.W."/>
            <person name="Tedersoo L."/>
            <person name="Vaario L.M."/>
            <person name="Yamada A."/>
            <person name="Yan M."/>
            <person name="Wang P."/>
            <person name="Xu J."/>
            <person name="Bruns T."/>
            <person name="Baldrian P."/>
            <person name="Vilgalys R."/>
            <person name="Dunand C."/>
            <person name="Henrissat B."/>
            <person name="Grigoriev I.V."/>
            <person name="Hibbett D."/>
            <person name="Nagy L.G."/>
            <person name="Martin F.M."/>
        </authorList>
    </citation>
    <scope>NUCLEOTIDE SEQUENCE</scope>
    <source>
        <strain evidence="2">UP504</strain>
    </source>
</reference>
<evidence type="ECO:0000313" key="3">
    <source>
        <dbReference type="Proteomes" id="UP000886523"/>
    </source>
</evidence>
<evidence type="ECO:0000313" key="2">
    <source>
        <dbReference type="EMBL" id="KAF9513106.1"/>
    </source>
</evidence>
<evidence type="ECO:0000256" key="1">
    <source>
        <dbReference type="SAM" id="SignalP"/>
    </source>
</evidence>
<protein>
    <submittedName>
        <fullName evidence="2">Uncharacterized protein</fullName>
    </submittedName>
</protein>
<dbReference type="OrthoDB" id="3262563at2759"/>
<proteinExistence type="predicted"/>
<dbReference type="AlphaFoldDB" id="A0A9P6AYI0"/>
<dbReference type="Proteomes" id="UP000886523">
    <property type="component" value="Unassembled WGS sequence"/>
</dbReference>
<dbReference type="InterPro" id="IPR012340">
    <property type="entry name" value="NA-bd_OB-fold"/>
</dbReference>
<accession>A0A9P6AYI0</accession>
<keyword evidence="1" id="KW-0732">Signal</keyword>
<feature type="chain" id="PRO_5040336226" evidence="1">
    <location>
        <begin position="20"/>
        <end position="284"/>
    </location>
</feature>
<comment type="caution">
    <text evidence="2">The sequence shown here is derived from an EMBL/GenBank/DDBJ whole genome shotgun (WGS) entry which is preliminary data.</text>
</comment>
<gene>
    <name evidence="2" type="ORF">BS47DRAFT_989105</name>
</gene>
<sequence>MSTVTLAIFLKCCFTIAKATTLTPNLKARIPSYLLTLTLSPALHAEHASLHKKSHYTSSAQLTVQHTVEELQDSLLLTVINFPRKQIGPKMSDCLVTGVQPVGPLATQDVKREHTVCIRPFSLSSNPSSFQVEPGSRVGILPTQFTTGHLVASNPRDLTWEEFALVHLAVGCITSYVSPPETVGPQQSAEGWVLHYFRVDFGDETGGERDAAVWLVDDEASLVDLARLVGRQVLAVVNIALEPETAQDSPSAPFLTRGAAAILTVGGRALLEPRKEVPNGNRLA</sequence>
<organism evidence="2 3">
    <name type="scientific">Hydnum rufescens UP504</name>
    <dbReference type="NCBI Taxonomy" id="1448309"/>
    <lineage>
        <taxon>Eukaryota</taxon>
        <taxon>Fungi</taxon>
        <taxon>Dikarya</taxon>
        <taxon>Basidiomycota</taxon>
        <taxon>Agaricomycotina</taxon>
        <taxon>Agaricomycetes</taxon>
        <taxon>Cantharellales</taxon>
        <taxon>Hydnaceae</taxon>
        <taxon>Hydnum</taxon>
    </lineage>
</organism>
<dbReference type="Gene3D" id="2.40.50.140">
    <property type="entry name" value="Nucleic acid-binding proteins"/>
    <property type="match status" value="2"/>
</dbReference>
<feature type="signal peptide" evidence="1">
    <location>
        <begin position="1"/>
        <end position="19"/>
    </location>
</feature>
<dbReference type="EMBL" id="MU128977">
    <property type="protein sequence ID" value="KAF9513106.1"/>
    <property type="molecule type" value="Genomic_DNA"/>
</dbReference>
<name>A0A9P6AYI0_9AGAM</name>
<keyword evidence="3" id="KW-1185">Reference proteome</keyword>